<evidence type="ECO:0000256" key="1">
    <source>
        <dbReference type="ARBA" id="ARBA00005564"/>
    </source>
</evidence>
<name>A0A2T3NKV2_9GAMM</name>
<gene>
    <name evidence="3" type="ORF">C9J01_03430</name>
</gene>
<protein>
    <submittedName>
        <fullName evidence="3">6-phosphogluconolactonase</fullName>
    </submittedName>
</protein>
<organism evidence="3 4">
    <name type="scientific">Photobacterium rosenbergii</name>
    <dbReference type="NCBI Taxonomy" id="294936"/>
    <lineage>
        <taxon>Bacteria</taxon>
        <taxon>Pseudomonadati</taxon>
        <taxon>Pseudomonadota</taxon>
        <taxon>Gammaproteobacteria</taxon>
        <taxon>Vibrionales</taxon>
        <taxon>Vibrionaceae</taxon>
        <taxon>Photobacterium</taxon>
    </lineage>
</organism>
<evidence type="ECO:0000313" key="4">
    <source>
        <dbReference type="Proteomes" id="UP000241346"/>
    </source>
</evidence>
<comment type="caution">
    <text evidence="3">The sequence shown here is derived from an EMBL/GenBank/DDBJ whole genome shotgun (WGS) entry which is preliminary data.</text>
</comment>
<accession>A0A2T3NKV2</accession>
<dbReference type="Proteomes" id="UP000241346">
    <property type="component" value="Unassembled WGS sequence"/>
</dbReference>
<dbReference type="PANTHER" id="PTHR30344">
    <property type="entry name" value="6-PHOSPHOGLUCONOLACTONASE-RELATED"/>
    <property type="match status" value="1"/>
</dbReference>
<dbReference type="InterPro" id="IPR015943">
    <property type="entry name" value="WD40/YVTN_repeat-like_dom_sf"/>
</dbReference>
<dbReference type="PANTHER" id="PTHR30344:SF1">
    <property type="entry name" value="6-PHOSPHOGLUCONOLACTONASE"/>
    <property type="match status" value="1"/>
</dbReference>
<comment type="similarity">
    <text evidence="1">Belongs to the cycloisomerase 2 family.</text>
</comment>
<evidence type="ECO:0000256" key="2">
    <source>
        <dbReference type="ARBA" id="ARBA00022526"/>
    </source>
</evidence>
<dbReference type="OrthoDB" id="9790815at2"/>
<dbReference type="GO" id="GO:0017057">
    <property type="term" value="F:6-phosphogluconolactonase activity"/>
    <property type="evidence" value="ECO:0007669"/>
    <property type="project" value="TreeGrafter"/>
</dbReference>
<dbReference type="EMBL" id="PYMB01000001">
    <property type="protein sequence ID" value="PSW16072.1"/>
    <property type="molecule type" value="Genomic_DNA"/>
</dbReference>
<dbReference type="GO" id="GO:0006006">
    <property type="term" value="P:glucose metabolic process"/>
    <property type="evidence" value="ECO:0007669"/>
    <property type="project" value="UniProtKB-KW"/>
</dbReference>
<dbReference type="Gene3D" id="2.130.10.10">
    <property type="entry name" value="YVTN repeat-like/Quinoprotein amine dehydrogenase"/>
    <property type="match status" value="1"/>
</dbReference>
<sequence>MTSHNHLHFYVGTYTDAPSTSKGIAQISLDPATGELTRNEDLTALRNPSYLTTTDNGLYSFSETSQEESAALQFSSKLGNVFLPIAGDYPCHIDIKFPYLAVANYGSGNVSVYLLDDNGRPIKAIADLYEDGCGPNSNRQASPHAHQVTFLTHNNQLAVVDLGSDCIRFYQFDDENGQHTFQLTQTITMPAGAGPRHMVFNHNETRAYVVCELSETLVVLTLNDGTWQITHQCELLPEVENGEAASAIRLSKNEQYLYVSCRAQNIISSFDVSGEEPKPLHTYDCHGQFPRDFVISKDGQWLVVANQHSNNIVSFHRNTETGEITPTGYQSLVDAPVCLVEAGN</sequence>
<proteinExistence type="inferred from homology"/>
<dbReference type="InterPro" id="IPR050282">
    <property type="entry name" value="Cycloisomerase_2"/>
</dbReference>
<dbReference type="InterPro" id="IPR019405">
    <property type="entry name" value="Lactonase_7-beta_prop"/>
</dbReference>
<dbReference type="AlphaFoldDB" id="A0A2T3NKV2"/>
<dbReference type="InterPro" id="IPR011048">
    <property type="entry name" value="Haem_d1_sf"/>
</dbReference>
<dbReference type="Pfam" id="PF10282">
    <property type="entry name" value="Lactonase"/>
    <property type="match status" value="1"/>
</dbReference>
<keyword evidence="2" id="KW-0313">Glucose metabolism</keyword>
<reference evidence="3 4" key="1">
    <citation type="submission" date="2018-03" db="EMBL/GenBank/DDBJ databases">
        <title>Whole genome sequencing of Histamine producing bacteria.</title>
        <authorList>
            <person name="Butler K."/>
        </authorList>
    </citation>
    <scope>NUCLEOTIDE SEQUENCE [LARGE SCALE GENOMIC DNA]</scope>
    <source>
        <strain evidence="3 4">DSM 19138</strain>
    </source>
</reference>
<keyword evidence="2" id="KW-0119">Carbohydrate metabolism</keyword>
<dbReference type="RefSeq" id="WP_107296694.1">
    <property type="nucleotide sequence ID" value="NZ_PYMB01000001.1"/>
</dbReference>
<evidence type="ECO:0000313" key="3">
    <source>
        <dbReference type="EMBL" id="PSW16072.1"/>
    </source>
</evidence>
<dbReference type="SUPFAM" id="SSF51004">
    <property type="entry name" value="C-terminal (heme d1) domain of cytochrome cd1-nitrite reductase"/>
    <property type="match status" value="1"/>
</dbReference>